<feature type="transmembrane region" description="Helical" evidence="2">
    <location>
        <begin position="100"/>
        <end position="118"/>
    </location>
</feature>
<reference evidence="3" key="1">
    <citation type="submission" date="2015-11" db="EMBL/GenBank/DDBJ databases">
        <title>De novo transcriptome assembly of four potential Pierce s Disease insect vectors from Arizona vineyards.</title>
        <authorList>
            <person name="Tassone E.E."/>
        </authorList>
    </citation>
    <scope>NUCLEOTIDE SEQUENCE</scope>
</reference>
<feature type="compositionally biased region" description="Low complexity" evidence="1">
    <location>
        <begin position="29"/>
        <end position="66"/>
    </location>
</feature>
<keyword evidence="2" id="KW-0812">Transmembrane</keyword>
<evidence type="ECO:0000256" key="2">
    <source>
        <dbReference type="SAM" id="Phobius"/>
    </source>
</evidence>
<name>A0A1B6GU44_9HEMI</name>
<feature type="region of interest" description="Disordered" evidence="1">
    <location>
        <begin position="19"/>
        <end position="66"/>
    </location>
</feature>
<protein>
    <submittedName>
        <fullName evidence="3">Uncharacterized protein</fullName>
    </submittedName>
</protein>
<evidence type="ECO:0000313" key="3">
    <source>
        <dbReference type="EMBL" id="JAS65958.1"/>
    </source>
</evidence>
<dbReference type="PANTHER" id="PTHR35578:SF6">
    <property type="entry name" value="PROLINE-RICH TRANSMEMBRANE PROTEIN 4"/>
    <property type="match status" value="1"/>
</dbReference>
<feature type="non-terminal residue" evidence="3">
    <location>
        <position position="155"/>
    </location>
</feature>
<feature type="non-terminal residue" evidence="3">
    <location>
        <position position="1"/>
    </location>
</feature>
<feature type="transmembrane region" description="Helical" evidence="2">
    <location>
        <begin position="138"/>
        <end position="154"/>
    </location>
</feature>
<organism evidence="3">
    <name type="scientific">Cuerna arida</name>
    <dbReference type="NCBI Taxonomy" id="1464854"/>
    <lineage>
        <taxon>Eukaryota</taxon>
        <taxon>Metazoa</taxon>
        <taxon>Ecdysozoa</taxon>
        <taxon>Arthropoda</taxon>
        <taxon>Hexapoda</taxon>
        <taxon>Insecta</taxon>
        <taxon>Pterygota</taxon>
        <taxon>Neoptera</taxon>
        <taxon>Paraneoptera</taxon>
        <taxon>Hemiptera</taxon>
        <taxon>Auchenorrhyncha</taxon>
        <taxon>Membracoidea</taxon>
        <taxon>Cicadellidae</taxon>
        <taxon>Cicadellinae</taxon>
        <taxon>Proconiini</taxon>
        <taxon>Cuerna</taxon>
    </lineage>
</organism>
<gene>
    <name evidence="3" type="ORF">g.48840</name>
</gene>
<dbReference type="EMBL" id="GECZ01003811">
    <property type="protein sequence ID" value="JAS65958.1"/>
    <property type="molecule type" value="Transcribed_RNA"/>
</dbReference>
<evidence type="ECO:0000256" key="1">
    <source>
        <dbReference type="SAM" id="MobiDB-lite"/>
    </source>
</evidence>
<dbReference type="PANTHER" id="PTHR35578">
    <property type="entry name" value="PROLINE-RICH TRANSMEMBRANE PROTEIN 4-RELATED"/>
    <property type="match status" value="1"/>
</dbReference>
<accession>A0A1B6GU44</accession>
<sequence length="155" mass="17025">DPNERTDSADSISKLLIKSNLPYRPPTTQPTLPTTTTTTTAAPTTSSTTTPITSTPTTPTPTHAAPSLRQINMSAPILASTQAPSTSTPTDTVWLISWNAHIYLIVTCNLLLLLFSIYKLATFNNKEQYLFQKEHQTTVHALIMLIALLRIVYLT</sequence>
<keyword evidence="2" id="KW-0472">Membrane</keyword>
<dbReference type="AlphaFoldDB" id="A0A1B6GU44"/>
<keyword evidence="2" id="KW-1133">Transmembrane helix</keyword>
<proteinExistence type="predicted"/>
<dbReference type="InterPro" id="IPR052836">
    <property type="entry name" value="PRRT_domain-containing"/>
</dbReference>